<dbReference type="AlphaFoldDB" id="A0A9P9ESX1"/>
<keyword evidence="3" id="KW-1185">Reference proteome</keyword>
<feature type="compositionally biased region" description="Acidic residues" evidence="1">
    <location>
        <begin position="7"/>
        <end position="21"/>
    </location>
</feature>
<sequence length="242" mass="26966">MSNQHEEVDEVASDSSDYGEIDTVEKWHEVVSAIEPTTRERFSAGPSADDTSVSDFQHHWRDVFPQLSLSISNDPTVSHFLTSPPTKKVSIFLFDVTKMGCLCCLPETNLSITLQNEDGVTKDDVLKGFIDYMYGESLPLINNQDGSEVSEGTRALVYGSSWMSQRKNEDGVKVALVPMVAPADRIPDIWFYCSDPRGYPDKVEKQRKSRIGETWWSVFPAEDTGRANGRSDSTLNGSVNSN</sequence>
<evidence type="ECO:0000256" key="1">
    <source>
        <dbReference type="SAM" id="MobiDB-lite"/>
    </source>
</evidence>
<dbReference type="EMBL" id="JAGMUU010000011">
    <property type="protein sequence ID" value="KAH7142860.1"/>
    <property type="molecule type" value="Genomic_DNA"/>
</dbReference>
<dbReference type="OrthoDB" id="5243768at2759"/>
<feature type="compositionally biased region" description="Polar residues" evidence="1">
    <location>
        <begin position="230"/>
        <end position="242"/>
    </location>
</feature>
<feature type="region of interest" description="Disordered" evidence="1">
    <location>
        <begin position="1"/>
        <end position="21"/>
    </location>
</feature>
<comment type="caution">
    <text evidence="2">The sequence shown here is derived from an EMBL/GenBank/DDBJ whole genome shotgun (WGS) entry which is preliminary data.</text>
</comment>
<evidence type="ECO:0000313" key="3">
    <source>
        <dbReference type="Proteomes" id="UP000717696"/>
    </source>
</evidence>
<accession>A0A9P9ESX1</accession>
<reference evidence="2" key="1">
    <citation type="journal article" date="2021" name="Nat. Commun.">
        <title>Genetic determinants of endophytism in the Arabidopsis root mycobiome.</title>
        <authorList>
            <person name="Mesny F."/>
            <person name="Miyauchi S."/>
            <person name="Thiergart T."/>
            <person name="Pickel B."/>
            <person name="Atanasova L."/>
            <person name="Karlsson M."/>
            <person name="Huettel B."/>
            <person name="Barry K.W."/>
            <person name="Haridas S."/>
            <person name="Chen C."/>
            <person name="Bauer D."/>
            <person name="Andreopoulos W."/>
            <person name="Pangilinan J."/>
            <person name="LaButti K."/>
            <person name="Riley R."/>
            <person name="Lipzen A."/>
            <person name="Clum A."/>
            <person name="Drula E."/>
            <person name="Henrissat B."/>
            <person name="Kohler A."/>
            <person name="Grigoriev I.V."/>
            <person name="Martin F.M."/>
            <person name="Hacquard S."/>
        </authorList>
    </citation>
    <scope>NUCLEOTIDE SEQUENCE</scope>
    <source>
        <strain evidence="2">MPI-CAGE-AT-0021</strain>
    </source>
</reference>
<proteinExistence type="predicted"/>
<protein>
    <submittedName>
        <fullName evidence="2">Uncharacterized protein</fullName>
    </submittedName>
</protein>
<organism evidence="2 3">
    <name type="scientific">Dactylonectria estremocensis</name>
    <dbReference type="NCBI Taxonomy" id="1079267"/>
    <lineage>
        <taxon>Eukaryota</taxon>
        <taxon>Fungi</taxon>
        <taxon>Dikarya</taxon>
        <taxon>Ascomycota</taxon>
        <taxon>Pezizomycotina</taxon>
        <taxon>Sordariomycetes</taxon>
        <taxon>Hypocreomycetidae</taxon>
        <taxon>Hypocreales</taxon>
        <taxon>Nectriaceae</taxon>
        <taxon>Dactylonectria</taxon>
    </lineage>
</organism>
<evidence type="ECO:0000313" key="2">
    <source>
        <dbReference type="EMBL" id="KAH7142860.1"/>
    </source>
</evidence>
<dbReference type="Proteomes" id="UP000717696">
    <property type="component" value="Unassembled WGS sequence"/>
</dbReference>
<feature type="region of interest" description="Disordered" evidence="1">
    <location>
        <begin position="222"/>
        <end position="242"/>
    </location>
</feature>
<gene>
    <name evidence="2" type="ORF">B0J13DRAFT_636608</name>
</gene>
<name>A0A9P9ESX1_9HYPO</name>